<evidence type="ECO:0000313" key="2">
    <source>
        <dbReference type="Proteomes" id="UP000324800"/>
    </source>
</evidence>
<dbReference type="Proteomes" id="UP000324800">
    <property type="component" value="Unassembled WGS sequence"/>
</dbReference>
<sequence length="102" mass="11766">MRSLNGLKNKQQYGAGIFNAALSDDIQTRIEWQDNDEQLISNGYNHAFNVLIDTLDPVVCTVTYHRAIAERYNMRYNPRSKPFPGAYASLNNRQDELKKMNL</sequence>
<gene>
    <name evidence="1" type="ORF">EZS28_014374</name>
</gene>
<name>A0A5J4W5E8_9EUKA</name>
<dbReference type="AlphaFoldDB" id="A0A5J4W5E8"/>
<evidence type="ECO:0000313" key="1">
    <source>
        <dbReference type="EMBL" id="KAA6390098.1"/>
    </source>
</evidence>
<organism evidence="1 2">
    <name type="scientific">Streblomastix strix</name>
    <dbReference type="NCBI Taxonomy" id="222440"/>
    <lineage>
        <taxon>Eukaryota</taxon>
        <taxon>Metamonada</taxon>
        <taxon>Preaxostyla</taxon>
        <taxon>Oxymonadida</taxon>
        <taxon>Streblomastigidae</taxon>
        <taxon>Streblomastix</taxon>
    </lineage>
</organism>
<protein>
    <submittedName>
        <fullName evidence="1">Uncharacterized protein</fullName>
    </submittedName>
</protein>
<proteinExistence type="predicted"/>
<accession>A0A5J4W5E8</accession>
<dbReference type="EMBL" id="SNRW01003342">
    <property type="protein sequence ID" value="KAA6390098.1"/>
    <property type="molecule type" value="Genomic_DNA"/>
</dbReference>
<comment type="caution">
    <text evidence="1">The sequence shown here is derived from an EMBL/GenBank/DDBJ whole genome shotgun (WGS) entry which is preliminary data.</text>
</comment>
<reference evidence="1 2" key="1">
    <citation type="submission" date="2019-03" db="EMBL/GenBank/DDBJ databases">
        <title>Single cell metagenomics reveals metabolic interactions within the superorganism composed of flagellate Streblomastix strix and complex community of Bacteroidetes bacteria on its surface.</title>
        <authorList>
            <person name="Treitli S.C."/>
            <person name="Kolisko M."/>
            <person name="Husnik F."/>
            <person name="Keeling P."/>
            <person name="Hampl V."/>
        </authorList>
    </citation>
    <scope>NUCLEOTIDE SEQUENCE [LARGE SCALE GENOMIC DNA]</scope>
    <source>
        <strain evidence="1">ST1C</strain>
    </source>
</reference>